<keyword evidence="4" id="KW-0963">Cytoplasm</keyword>
<dbReference type="InterPro" id="IPR015419">
    <property type="entry name" value="CTAG/Pcc1"/>
</dbReference>
<reference evidence="10 11" key="1">
    <citation type="journal article" date="2024" name="BMC Genomics">
        <title>Genome assembly of redclaw crayfish (Cherax quadricarinatus) provides insights into its immune adaptation and hypoxia tolerance.</title>
        <authorList>
            <person name="Liu Z."/>
            <person name="Zheng J."/>
            <person name="Li H."/>
            <person name="Fang K."/>
            <person name="Wang S."/>
            <person name="He J."/>
            <person name="Zhou D."/>
            <person name="Weng S."/>
            <person name="Chi M."/>
            <person name="Gu Z."/>
            <person name="He J."/>
            <person name="Li F."/>
            <person name="Wang M."/>
        </authorList>
    </citation>
    <scope>NUCLEOTIDE SEQUENCE [LARGE SCALE GENOMIC DNA]</scope>
    <source>
        <strain evidence="10">ZL_2023a</strain>
    </source>
</reference>
<comment type="function">
    <text evidence="7">Component of the EKC/KEOPS complex that is required for the formation of a threonylcarbamoyl group on adenosine at position 37 (t(6)A37) in tRNAs that read codons beginning with adenine. The complex is probably involved in the transfer of the threonylcarbamoyl moiety of threonylcarbamoyl-AMP (TC-AMP) to the N6 group of A37. LAGE3 functions as a dimerization module for the complex.</text>
</comment>
<evidence type="ECO:0000256" key="4">
    <source>
        <dbReference type="ARBA" id="ARBA00022490"/>
    </source>
</evidence>
<organism evidence="10 11">
    <name type="scientific">Cherax quadricarinatus</name>
    <name type="common">Australian red claw crayfish</name>
    <dbReference type="NCBI Taxonomy" id="27406"/>
    <lineage>
        <taxon>Eukaryota</taxon>
        <taxon>Metazoa</taxon>
        <taxon>Ecdysozoa</taxon>
        <taxon>Arthropoda</taxon>
        <taxon>Crustacea</taxon>
        <taxon>Multicrustacea</taxon>
        <taxon>Malacostraca</taxon>
        <taxon>Eumalacostraca</taxon>
        <taxon>Eucarida</taxon>
        <taxon>Decapoda</taxon>
        <taxon>Pleocyemata</taxon>
        <taxon>Astacidea</taxon>
        <taxon>Parastacoidea</taxon>
        <taxon>Parastacidae</taxon>
        <taxon>Cherax</taxon>
    </lineage>
</organism>
<evidence type="ECO:0000256" key="2">
    <source>
        <dbReference type="ARBA" id="ARBA00004496"/>
    </source>
</evidence>
<evidence type="ECO:0000256" key="6">
    <source>
        <dbReference type="ARBA" id="ARBA00023242"/>
    </source>
</evidence>
<keyword evidence="6" id="KW-0539">Nucleus</keyword>
<dbReference type="EMBL" id="JARKIK010000071">
    <property type="protein sequence ID" value="KAK8728591.1"/>
    <property type="molecule type" value="Genomic_DNA"/>
</dbReference>
<dbReference type="FunFam" id="3.30.310.50:FF:000005">
    <property type="entry name" value="L antigen family member 3"/>
    <property type="match status" value="1"/>
</dbReference>
<evidence type="ECO:0000256" key="3">
    <source>
        <dbReference type="ARBA" id="ARBA00007073"/>
    </source>
</evidence>
<evidence type="ECO:0000256" key="1">
    <source>
        <dbReference type="ARBA" id="ARBA00004123"/>
    </source>
</evidence>
<proteinExistence type="inferred from homology"/>
<dbReference type="Pfam" id="PF09341">
    <property type="entry name" value="Pcc1"/>
    <property type="match status" value="1"/>
</dbReference>
<dbReference type="Gene3D" id="3.30.310.50">
    <property type="entry name" value="Alpha-D-phosphohexomutase, C-terminal domain"/>
    <property type="match status" value="1"/>
</dbReference>
<evidence type="ECO:0000256" key="5">
    <source>
        <dbReference type="ARBA" id="ARBA00022694"/>
    </source>
</evidence>
<comment type="similarity">
    <text evidence="3">Belongs to the CTAG/PCC1 family.</text>
</comment>
<evidence type="ECO:0000313" key="11">
    <source>
        <dbReference type="Proteomes" id="UP001445076"/>
    </source>
</evidence>
<evidence type="ECO:0000256" key="9">
    <source>
        <dbReference type="SAM" id="MobiDB-lite"/>
    </source>
</evidence>
<name>A0AAW0WB47_CHEQU</name>
<feature type="region of interest" description="Disordered" evidence="9">
    <location>
        <begin position="1"/>
        <end position="40"/>
    </location>
</feature>
<evidence type="ECO:0000256" key="7">
    <source>
        <dbReference type="ARBA" id="ARBA00053047"/>
    </source>
</evidence>
<keyword evidence="5" id="KW-0819">tRNA processing</keyword>
<dbReference type="Proteomes" id="UP001445076">
    <property type="component" value="Unassembled WGS sequence"/>
</dbReference>
<dbReference type="GO" id="GO:0005634">
    <property type="term" value="C:nucleus"/>
    <property type="evidence" value="ECO:0007669"/>
    <property type="project" value="UniProtKB-SubCell"/>
</dbReference>
<keyword evidence="11" id="KW-1185">Reference proteome</keyword>
<evidence type="ECO:0000256" key="8">
    <source>
        <dbReference type="ARBA" id="ARBA00076355"/>
    </source>
</evidence>
<feature type="compositionally biased region" description="Acidic residues" evidence="9">
    <location>
        <begin position="19"/>
        <end position="32"/>
    </location>
</feature>
<accession>A0AAW0WB47</accession>
<dbReference type="GO" id="GO:0000408">
    <property type="term" value="C:EKC/KEOPS complex"/>
    <property type="evidence" value="ECO:0007669"/>
    <property type="project" value="TreeGrafter"/>
</dbReference>
<dbReference type="PANTHER" id="PTHR31283">
    <property type="entry name" value="EKC/KEOPS COMPLEX SUBUNIT PCC1 FAMILY MEMBER"/>
    <property type="match status" value="1"/>
</dbReference>
<dbReference type="GO" id="GO:0008033">
    <property type="term" value="P:tRNA processing"/>
    <property type="evidence" value="ECO:0007669"/>
    <property type="project" value="UniProtKB-KW"/>
</dbReference>
<feature type="non-terminal residue" evidence="10">
    <location>
        <position position="1"/>
    </location>
</feature>
<protein>
    <recommendedName>
        <fullName evidence="8">L antigen family member 3</fullName>
    </recommendedName>
</protein>
<dbReference type="GO" id="GO:0005737">
    <property type="term" value="C:cytoplasm"/>
    <property type="evidence" value="ECO:0007669"/>
    <property type="project" value="UniProtKB-SubCell"/>
</dbReference>
<comment type="caution">
    <text evidence="10">The sequence shown here is derived from an EMBL/GenBank/DDBJ whole genome shotgun (WGS) entry which is preliminary data.</text>
</comment>
<comment type="subcellular location">
    <subcellularLocation>
        <location evidence="2">Cytoplasm</location>
    </subcellularLocation>
    <subcellularLocation>
        <location evidence="1">Nucleus</location>
    </subcellularLocation>
</comment>
<dbReference type="AlphaFoldDB" id="A0AAW0WB47"/>
<dbReference type="GO" id="GO:0070525">
    <property type="term" value="P:tRNA threonylcarbamoyladenosine metabolic process"/>
    <property type="evidence" value="ECO:0007669"/>
    <property type="project" value="TreeGrafter"/>
</dbReference>
<dbReference type="PANTHER" id="PTHR31283:SF5">
    <property type="entry name" value="EKC_KEOPS COMPLEX SUBUNIT LAGE3"/>
    <property type="match status" value="1"/>
</dbReference>
<sequence length="128" mass="14112">QQQQQGEGFMGDTAADGADSMESDEEISEAEEPVLTRQPAVARLEVPFNTNREAEVVRNSLQVDPEPKRSGSSKTFTIKENVLCIEISSPDVRQLRTAVCSFMDLLHLVSKTVDQFGPPAQQSKKMCV</sequence>
<evidence type="ECO:0000313" key="10">
    <source>
        <dbReference type="EMBL" id="KAK8728591.1"/>
    </source>
</evidence>
<gene>
    <name evidence="10" type="ORF">OTU49_009035</name>
</gene>